<feature type="region of interest" description="Disordered" evidence="1">
    <location>
        <begin position="1"/>
        <end position="22"/>
    </location>
</feature>
<proteinExistence type="predicted"/>
<organism evidence="2">
    <name type="scientific">Nymphaea colorata</name>
    <name type="common">pocket water lily</name>
    <dbReference type="NCBI Taxonomy" id="210225"/>
    <lineage>
        <taxon>Eukaryota</taxon>
        <taxon>Viridiplantae</taxon>
        <taxon>Streptophyta</taxon>
        <taxon>Embryophyta</taxon>
        <taxon>Tracheophyta</taxon>
        <taxon>Spermatophyta</taxon>
        <taxon>Magnoliopsida</taxon>
        <taxon>Nymphaeales</taxon>
        <taxon>Nymphaeaceae</taxon>
        <taxon>Nymphaea</taxon>
    </lineage>
</organism>
<reference evidence="2" key="1">
    <citation type="submission" date="2019-09" db="EMBL/GenBank/DDBJ databases">
        <authorList>
            <person name="Zhang L."/>
        </authorList>
    </citation>
    <scope>NUCLEOTIDE SEQUENCE</scope>
</reference>
<feature type="compositionally biased region" description="Low complexity" evidence="1">
    <location>
        <begin position="51"/>
        <end position="65"/>
    </location>
</feature>
<dbReference type="AlphaFoldDB" id="A0A5K1CV51"/>
<gene>
    <name evidence="2" type="ORF">NYM_LOCUS18503</name>
</gene>
<dbReference type="Gramene" id="NC4G0239350.1">
    <property type="protein sequence ID" value="NC4G0239350.1:cds"/>
    <property type="gene ID" value="NC4G0239350"/>
</dbReference>
<sequence>MPSPNRARMCAPPKAGKGRQRTTILVDEHRRRPIVLASLETGLKNIAERQASSSTASSPSPALSPIKNPSHLLPSRRGSRIHCSFSRPLADQESIAASPVPSLIKNPSRLPSPFKGLSINIFWHSPGKIAAESP</sequence>
<name>A0A5K1CV51_9MAGN</name>
<dbReference type="EMBL" id="LR721782">
    <property type="protein sequence ID" value="VVW31080.1"/>
    <property type="molecule type" value="Genomic_DNA"/>
</dbReference>
<protein>
    <submittedName>
        <fullName evidence="2">Uncharacterized protein</fullName>
    </submittedName>
</protein>
<evidence type="ECO:0000256" key="1">
    <source>
        <dbReference type="SAM" id="MobiDB-lite"/>
    </source>
</evidence>
<feature type="region of interest" description="Disordered" evidence="1">
    <location>
        <begin position="47"/>
        <end position="78"/>
    </location>
</feature>
<evidence type="ECO:0000313" key="2">
    <source>
        <dbReference type="EMBL" id="VVW31080.1"/>
    </source>
</evidence>
<accession>A0A5K1CV51</accession>